<protein>
    <recommendedName>
        <fullName evidence="4">Oxidoreductase molybdopterin-binding domain-containing protein</fullName>
    </recommendedName>
</protein>
<dbReference type="EMBL" id="JBHUCO010000002">
    <property type="protein sequence ID" value="MFD1516451.1"/>
    <property type="molecule type" value="Genomic_DNA"/>
</dbReference>
<gene>
    <name evidence="2" type="ORF">ACFSJD_03075</name>
</gene>
<accession>A0ABW4ELE7</accession>
<evidence type="ECO:0000313" key="2">
    <source>
        <dbReference type="EMBL" id="MFD1516451.1"/>
    </source>
</evidence>
<feature type="chain" id="PRO_5046282413" description="Oxidoreductase molybdopterin-binding domain-containing protein" evidence="1">
    <location>
        <begin position="22"/>
        <end position="148"/>
    </location>
</feature>
<comment type="caution">
    <text evidence="2">The sequence shown here is derived from an EMBL/GenBank/DDBJ whole genome shotgun (WGS) entry which is preliminary data.</text>
</comment>
<evidence type="ECO:0000313" key="3">
    <source>
        <dbReference type="Proteomes" id="UP001597114"/>
    </source>
</evidence>
<proteinExistence type="predicted"/>
<evidence type="ECO:0008006" key="4">
    <source>
        <dbReference type="Google" id="ProtNLM"/>
    </source>
</evidence>
<dbReference type="RefSeq" id="WP_344725936.1">
    <property type="nucleotide sequence ID" value="NZ_BAAAUS010000036.1"/>
</dbReference>
<evidence type="ECO:0000256" key="1">
    <source>
        <dbReference type="SAM" id="SignalP"/>
    </source>
</evidence>
<keyword evidence="3" id="KW-1185">Reference proteome</keyword>
<dbReference type="PROSITE" id="PS51257">
    <property type="entry name" value="PROKAR_LIPOPROTEIN"/>
    <property type="match status" value="1"/>
</dbReference>
<organism evidence="2 3">
    <name type="scientific">Pseudonocardia yunnanensis</name>
    <dbReference type="NCBI Taxonomy" id="58107"/>
    <lineage>
        <taxon>Bacteria</taxon>
        <taxon>Bacillati</taxon>
        <taxon>Actinomycetota</taxon>
        <taxon>Actinomycetes</taxon>
        <taxon>Pseudonocardiales</taxon>
        <taxon>Pseudonocardiaceae</taxon>
        <taxon>Pseudonocardia</taxon>
    </lineage>
</organism>
<name>A0ABW4ELE7_9PSEU</name>
<dbReference type="Proteomes" id="UP001597114">
    <property type="component" value="Unassembled WGS sequence"/>
</dbReference>
<sequence length="148" mass="15024">MRRSWPAVVGLLLAAALVACGSAGTGGGAGGGESSGSAVVIRDGDRELARFDLAALQTLPQVDVDTPQSAGDQVQTGPTIRSVLDKAGVVDVTALRVEGRDPAQTLSAADLSARPILAVTNRGTVKLTGADLPTNRWVRDVTALVANP</sequence>
<keyword evidence="1" id="KW-0732">Signal</keyword>
<feature type="signal peptide" evidence="1">
    <location>
        <begin position="1"/>
        <end position="21"/>
    </location>
</feature>
<reference evidence="3" key="1">
    <citation type="journal article" date="2019" name="Int. J. Syst. Evol. Microbiol.">
        <title>The Global Catalogue of Microorganisms (GCM) 10K type strain sequencing project: providing services to taxonomists for standard genome sequencing and annotation.</title>
        <authorList>
            <consortium name="The Broad Institute Genomics Platform"/>
            <consortium name="The Broad Institute Genome Sequencing Center for Infectious Disease"/>
            <person name="Wu L."/>
            <person name="Ma J."/>
        </authorList>
    </citation>
    <scope>NUCLEOTIDE SEQUENCE [LARGE SCALE GENOMIC DNA]</scope>
    <source>
        <strain evidence="3">CCM 7043</strain>
    </source>
</reference>